<dbReference type="Proteomes" id="UP000019140">
    <property type="component" value="Unassembled WGS sequence"/>
</dbReference>
<dbReference type="Pfam" id="PF07045">
    <property type="entry name" value="DUF1330"/>
    <property type="match status" value="1"/>
</dbReference>
<evidence type="ECO:0000313" key="3">
    <source>
        <dbReference type="Proteomes" id="UP000019140"/>
    </source>
</evidence>
<evidence type="ECO:0000313" key="2">
    <source>
        <dbReference type="EMBL" id="ETX09267.1"/>
    </source>
</evidence>
<organism evidence="2 3">
    <name type="scientific">Candidatus Entotheonella gemina</name>
    <dbReference type="NCBI Taxonomy" id="1429439"/>
    <lineage>
        <taxon>Bacteria</taxon>
        <taxon>Pseudomonadati</taxon>
        <taxon>Nitrospinota/Tectimicrobiota group</taxon>
        <taxon>Candidatus Tectimicrobiota</taxon>
        <taxon>Candidatus Entotheonellia</taxon>
        <taxon>Candidatus Entotheonellales</taxon>
        <taxon>Candidatus Entotheonellaceae</taxon>
        <taxon>Candidatus Entotheonella</taxon>
    </lineage>
</organism>
<reference evidence="2 3" key="1">
    <citation type="journal article" date="2014" name="Nature">
        <title>An environmental bacterial taxon with a large and distinct metabolic repertoire.</title>
        <authorList>
            <person name="Wilson M.C."/>
            <person name="Mori T."/>
            <person name="Ruckert C."/>
            <person name="Uria A.R."/>
            <person name="Helf M.J."/>
            <person name="Takada K."/>
            <person name="Gernert C."/>
            <person name="Steffens U.A."/>
            <person name="Heycke N."/>
            <person name="Schmitt S."/>
            <person name="Rinke C."/>
            <person name="Helfrich E.J."/>
            <person name="Brachmann A.O."/>
            <person name="Gurgui C."/>
            <person name="Wakimoto T."/>
            <person name="Kracht M."/>
            <person name="Crusemann M."/>
            <person name="Hentschel U."/>
            <person name="Abe I."/>
            <person name="Matsunaga S."/>
            <person name="Kalinowski J."/>
            <person name="Takeyama H."/>
            <person name="Piel J."/>
        </authorList>
    </citation>
    <scope>NUCLEOTIDE SEQUENCE [LARGE SCALE GENOMIC DNA]</scope>
    <source>
        <strain evidence="3">TSY2</strain>
    </source>
</reference>
<dbReference type="EMBL" id="AZHX01000016">
    <property type="protein sequence ID" value="ETX09267.1"/>
    <property type="molecule type" value="Genomic_DNA"/>
</dbReference>
<proteinExistence type="predicted"/>
<dbReference type="InterPro" id="IPR010753">
    <property type="entry name" value="DUF1330"/>
</dbReference>
<dbReference type="SUPFAM" id="SSF54909">
    <property type="entry name" value="Dimeric alpha+beta barrel"/>
    <property type="match status" value="1"/>
</dbReference>
<dbReference type="Gene3D" id="3.30.70.100">
    <property type="match status" value="1"/>
</dbReference>
<keyword evidence="3" id="KW-1185">Reference proteome</keyword>
<feature type="domain" description="DUF1330" evidence="1">
    <location>
        <begin position="2"/>
        <end position="95"/>
    </location>
</feature>
<gene>
    <name evidence="2" type="ORF">ETSY2_00515</name>
</gene>
<dbReference type="PANTHER" id="PTHR41521">
    <property type="match status" value="1"/>
</dbReference>
<dbReference type="InterPro" id="IPR011008">
    <property type="entry name" value="Dimeric_a/b-barrel"/>
</dbReference>
<accession>W4MHS9</accession>
<evidence type="ECO:0000259" key="1">
    <source>
        <dbReference type="Pfam" id="PF07045"/>
    </source>
</evidence>
<dbReference type="AlphaFoldDB" id="W4MHS9"/>
<name>W4MHS9_9BACT</name>
<protein>
    <recommendedName>
        <fullName evidence="1">DUF1330 domain-containing protein</fullName>
    </recommendedName>
</protein>
<comment type="caution">
    <text evidence="2">The sequence shown here is derived from an EMBL/GenBank/DDBJ whole genome shotgun (WGS) entry which is preliminary data.</text>
</comment>
<dbReference type="PANTHER" id="PTHR41521:SF4">
    <property type="entry name" value="BLR0684 PROTEIN"/>
    <property type="match status" value="1"/>
</dbReference>
<sequence>MTAYMITYLDVTDQEAFDAYRKAAIPSLEPYRVSSLVVDGRFEVLEGMVRPKSIVILEFESMEHAKQWYESSEYAPAIPMRQQAAESSVILVEGVSDTA</sequence>
<dbReference type="HOGENOM" id="CLU_145407_1_2_7"/>